<dbReference type="EMBL" id="JABSTV010001250">
    <property type="protein sequence ID" value="KAH7955637.1"/>
    <property type="molecule type" value="Genomic_DNA"/>
</dbReference>
<gene>
    <name evidence="1" type="ORF">HPB52_002280</name>
</gene>
<sequence length="154" mass="16808">MRPPTPNAASPLLALHGHRLLQNVAHYHGYRRNTTKLSCDSLNLADLGPACLTEAVCAAAAFDSAAVLHIDHVRIHPTNNTITISAPDENRAMAHLKITQLKVADWSCTMAVYARAPDNSVRGIIFNAHSFESDNHIFNELRARNPAIDIVGAR</sequence>
<protein>
    <submittedName>
        <fullName evidence="1">Uncharacterized protein</fullName>
    </submittedName>
</protein>
<comment type="caution">
    <text evidence="1">The sequence shown here is derived from an EMBL/GenBank/DDBJ whole genome shotgun (WGS) entry which is preliminary data.</text>
</comment>
<reference evidence="1" key="1">
    <citation type="journal article" date="2020" name="Cell">
        <title>Large-Scale Comparative Analyses of Tick Genomes Elucidate Their Genetic Diversity and Vector Capacities.</title>
        <authorList>
            <consortium name="Tick Genome and Microbiome Consortium (TIGMIC)"/>
            <person name="Jia N."/>
            <person name="Wang J."/>
            <person name="Shi W."/>
            <person name="Du L."/>
            <person name="Sun Y."/>
            <person name="Zhan W."/>
            <person name="Jiang J.F."/>
            <person name="Wang Q."/>
            <person name="Zhang B."/>
            <person name="Ji P."/>
            <person name="Bell-Sakyi L."/>
            <person name="Cui X.M."/>
            <person name="Yuan T.T."/>
            <person name="Jiang B.G."/>
            <person name="Yang W.F."/>
            <person name="Lam T.T."/>
            <person name="Chang Q.C."/>
            <person name="Ding S.J."/>
            <person name="Wang X.J."/>
            <person name="Zhu J.G."/>
            <person name="Ruan X.D."/>
            <person name="Zhao L."/>
            <person name="Wei J.T."/>
            <person name="Ye R.Z."/>
            <person name="Que T.C."/>
            <person name="Du C.H."/>
            <person name="Zhou Y.H."/>
            <person name="Cheng J.X."/>
            <person name="Dai P.F."/>
            <person name="Guo W.B."/>
            <person name="Han X.H."/>
            <person name="Huang E.J."/>
            <person name="Li L.F."/>
            <person name="Wei W."/>
            <person name="Gao Y.C."/>
            <person name="Liu J.Z."/>
            <person name="Shao H.Z."/>
            <person name="Wang X."/>
            <person name="Wang C.C."/>
            <person name="Yang T.C."/>
            <person name="Huo Q.B."/>
            <person name="Li W."/>
            <person name="Chen H.Y."/>
            <person name="Chen S.E."/>
            <person name="Zhou L.G."/>
            <person name="Ni X.B."/>
            <person name="Tian J.H."/>
            <person name="Sheng Y."/>
            <person name="Liu T."/>
            <person name="Pan Y.S."/>
            <person name="Xia L.Y."/>
            <person name="Li J."/>
            <person name="Zhao F."/>
            <person name="Cao W.C."/>
        </authorList>
    </citation>
    <scope>NUCLEOTIDE SEQUENCE</scope>
    <source>
        <strain evidence="1">Rsan-2018</strain>
    </source>
</reference>
<accession>A0A9D4PV37</accession>
<organism evidence="1 2">
    <name type="scientific">Rhipicephalus sanguineus</name>
    <name type="common">Brown dog tick</name>
    <name type="synonym">Ixodes sanguineus</name>
    <dbReference type="NCBI Taxonomy" id="34632"/>
    <lineage>
        <taxon>Eukaryota</taxon>
        <taxon>Metazoa</taxon>
        <taxon>Ecdysozoa</taxon>
        <taxon>Arthropoda</taxon>
        <taxon>Chelicerata</taxon>
        <taxon>Arachnida</taxon>
        <taxon>Acari</taxon>
        <taxon>Parasitiformes</taxon>
        <taxon>Ixodida</taxon>
        <taxon>Ixodoidea</taxon>
        <taxon>Ixodidae</taxon>
        <taxon>Rhipicephalinae</taxon>
        <taxon>Rhipicephalus</taxon>
        <taxon>Rhipicephalus</taxon>
    </lineage>
</organism>
<keyword evidence="2" id="KW-1185">Reference proteome</keyword>
<dbReference type="Proteomes" id="UP000821837">
    <property type="component" value="Unassembled WGS sequence"/>
</dbReference>
<dbReference type="AlphaFoldDB" id="A0A9D4PV37"/>
<proteinExistence type="predicted"/>
<reference evidence="1" key="2">
    <citation type="submission" date="2021-09" db="EMBL/GenBank/DDBJ databases">
        <authorList>
            <person name="Jia N."/>
            <person name="Wang J."/>
            <person name="Shi W."/>
            <person name="Du L."/>
            <person name="Sun Y."/>
            <person name="Zhan W."/>
            <person name="Jiang J."/>
            <person name="Wang Q."/>
            <person name="Zhang B."/>
            <person name="Ji P."/>
            <person name="Sakyi L.B."/>
            <person name="Cui X."/>
            <person name="Yuan T."/>
            <person name="Jiang B."/>
            <person name="Yang W."/>
            <person name="Lam T.T.-Y."/>
            <person name="Chang Q."/>
            <person name="Ding S."/>
            <person name="Wang X."/>
            <person name="Zhu J."/>
            <person name="Ruan X."/>
            <person name="Zhao L."/>
            <person name="Wei J."/>
            <person name="Que T."/>
            <person name="Du C."/>
            <person name="Cheng J."/>
            <person name="Dai P."/>
            <person name="Han X."/>
            <person name="Huang E."/>
            <person name="Gao Y."/>
            <person name="Liu J."/>
            <person name="Shao H."/>
            <person name="Ye R."/>
            <person name="Li L."/>
            <person name="Wei W."/>
            <person name="Wang X."/>
            <person name="Wang C."/>
            <person name="Huo Q."/>
            <person name="Li W."/>
            <person name="Guo W."/>
            <person name="Chen H."/>
            <person name="Chen S."/>
            <person name="Zhou L."/>
            <person name="Zhou L."/>
            <person name="Ni X."/>
            <person name="Tian J."/>
            <person name="Zhou Y."/>
            <person name="Sheng Y."/>
            <person name="Liu T."/>
            <person name="Pan Y."/>
            <person name="Xia L."/>
            <person name="Li J."/>
            <person name="Zhao F."/>
            <person name="Cao W."/>
        </authorList>
    </citation>
    <scope>NUCLEOTIDE SEQUENCE</scope>
    <source>
        <strain evidence="1">Rsan-2018</strain>
        <tissue evidence="1">Larvae</tissue>
    </source>
</reference>
<evidence type="ECO:0000313" key="1">
    <source>
        <dbReference type="EMBL" id="KAH7955637.1"/>
    </source>
</evidence>
<name>A0A9D4PV37_RHISA</name>
<evidence type="ECO:0000313" key="2">
    <source>
        <dbReference type="Proteomes" id="UP000821837"/>
    </source>
</evidence>